<dbReference type="CDD" id="cd07890">
    <property type="entry name" value="CYTH-like_AC_IV-like"/>
    <property type="match status" value="1"/>
</dbReference>
<dbReference type="PANTHER" id="PTHR21028">
    <property type="entry name" value="SI:CH211-156B7.4"/>
    <property type="match status" value="1"/>
</dbReference>
<accession>A0A1C5IJA3</accession>
<evidence type="ECO:0000313" key="2">
    <source>
        <dbReference type="EMBL" id="SCG58101.1"/>
    </source>
</evidence>
<dbReference type="PANTHER" id="PTHR21028:SF2">
    <property type="entry name" value="CYTH DOMAIN-CONTAINING PROTEIN"/>
    <property type="match status" value="1"/>
</dbReference>
<dbReference type="Gene3D" id="2.40.320.10">
    <property type="entry name" value="Hypothetical Protein Pfu-838710-001"/>
    <property type="match status" value="1"/>
</dbReference>
<dbReference type="SUPFAM" id="SSF55154">
    <property type="entry name" value="CYTH-like phosphatases"/>
    <property type="match status" value="1"/>
</dbReference>
<gene>
    <name evidence="2" type="ORF">GA0070609_3408</name>
</gene>
<keyword evidence="3" id="KW-1185">Reference proteome</keyword>
<feature type="domain" description="CYTH" evidence="1">
    <location>
        <begin position="40"/>
        <end position="143"/>
    </location>
</feature>
<dbReference type="AlphaFoldDB" id="A0A1C5IJA3"/>
<protein>
    <submittedName>
        <fullName evidence="2">Adenylate cyclase, class 2</fullName>
    </submittedName>
</protein>
<dbReference type="EMBL" id="LT607750">
    <property type="protein sequence ID" value="SCG58101.1"/>
    <property type="molecule type" value="Genomic_DNA"/>
</dbReference>
<proteinExistence type="predicted"/>
<sequence length="165" mass="18283">MEALRQRGVRLSASVRQDDQAYAPSLWRYGMSKVGVPFARLRTEDGCHLFTVKRPIDNEMVCLEHETVVADREQMHAALLAMSFVPTVRIVKTRRGGRWGDVSVCLDSVDGLGTFVELEALVGADESGQRVQEHLDRLVRSLGVGVWRTTDTYDSLLRAVAPAAG</sequence>
<dbReference type="InterPro" id="IPR008173">
    <property type="entry name" value="Adenylyl_cyclase_CyaB"/>
</dbReference>
<dbReference type="Proteomes" id="UP000198217">
    <property type="component" value="Chromosome I"/>
</dbReference>
<reference evidence="2 3" key="1">
    <citation type="submission" date="2016-06" db="EMBL/GenBank/DDBJ databases">
        <authorList>
            <person name="Kjaerup R.B."/>
            <person name="Dalgaard T.S."/>
            <person name="Juul-Madsen H.R."/>
        </authorList>
    </citation>
    <scope>NUCLEOTIDE SEQUENCE [LARGE SCALE GENOMIC DNA]</scope>
    <source>
        <strain evidence="2 3">DSM 43904</strain>
    </source>
</reference>
<dbReference type="InterPro" id="IPR033469">
    <property type="entry name" value="CYTH-like_dom_sf"/>
</dbReference>
<organism evidence="2 3">
    <name type="scientific">Micromonospora echinaurantiaca</name>
    <dbReference type="NCBI Taxonomy" id="47857"/>
    <lineage>
        <taxon>Bacteria</taxon>
        <taxon>Bacillati</taxon>
        <taxon>Actinomycetota</taxon>
        <taxon>Actinomycetes</taxon>
        <taxon>Micromonosporales</taxon>
        <taxon>Micromonosporaceae</taxon>
        <taxon>Micromonospora</taxon>
    </lineage>
</organism>
<name>A0A1C5IJA3_9ACTN</name>
<evidence type="ECO:0000259" key="1">
    <source>
        <dbReference type="Pfam" id="PF01928"/>
    </source>
</evidence>
<dbReference type="Pfam" id="PF01928">
    <property type="entry name" value="CYTH"/>
    <property type="match status" value="1"/>
</dbReference>
<dbReference type="InterPro" id="IPR023577">
    <property type="entry name" value="CYTH_domain"/>
</dbReference>
<evidence type="ECO:0000313" key="3">
    <source>
        <dbReference type="Proteomes" id="UP000198217"/>
    </source>
</evidence>